<evidence type="ECO:0008006" key="4">
    <source>
        <dbReference type="Google" id="ProtNLM"/>
    </source>
</evidence>
<proteinExistence type="predicted"/>
<name>T2JY02_CROWT</name>
<gene>
    <name evidence="2" type="ORF">CWATWH0402_2981</name>
</gene>
<dbReference type="AlphaFoldDB" id="T2JY02"/>
<dbReference type="EMBL" id="CAQN01001111">
    <property type="protein sequence ID" value="CCQ70100.1"/>
    <property type="molecule type" value="Genomic_DNA"/>
</dbReference>
<accession>T2JY02</accession>
<dbReference type="Proteomes" id="UP000018130">
    <property type="component" value="Unassembled WGS sequence"/>
</dbReference>
<reference evidence="2 3" key="2">
    <citation type="submission" date="2013-09" db="EMBL/GenBank/DDBJ databases">
        <title>Whole genome comparison of six Crocosphaera watsonii strains with differing phenotypes.</title>
        <authorList>
            <person name="Bench S.R."/>
            <person name="Heller P."/>
            <person name="Frank I."/>
            <person name="Arciniega M."/>
            <person name="Shilova I.N."/>
            <person name="Zehr J.P."/>
        </authorList>
    </citation>
    <scope>NUCLEOTIDE SEQUENCE [LARGE SCALE GENOMIC DNA]</scope>
    <source>
        <strain evidence="2 3">WH 0402</strain>
    </source>
</reference>
<comment type="caution">
    <text evidence="2">The sequence shown here is derived from an EMBL/GenBank/DDBJ whole genome shotgun (WGS) entry which is preliminary data.</text>
</comment>
<dbReference type="Gene3D" id="2.60.120.380">
    <property type="match status" value="1"/>
</dbReference>
<reference evidence="2 3" key="1">
    <citation type="submission" date="2013-01" db="EMBL/GenBank/DDBJ databases">
        <authorList>
            <person name="Bench S."/>
        </authorList>
    </citation>
    <scope>NUCLEOTIDE SEQUENCE [LARGE SCALE GENOMIC DNA]</scope>
    <source>
        <strain evidence="2 3">WH 0402</strain>
    </source>
</reference>
<feature type="region of interest" description="Disordered" evidence="1">
    <location>
        <begin position="1"/>
        <end position="23"/>
    </location>
</feature>
<organism evidence="2 3">
    <name type="scientific">Crocosphaera watsonii WH 0402</name>
    <dbReference type="NCBI Taxonomy" id="1284629"/>
    <lineage>
        <taxon>Bacteria</taxon>
        <taxon>Bacillati</taxon>
        <taxon>Cyanobacteriota</taxon>
        <taxon>Cyanophyceae</taxon>
        <taxon>Oscillatoriophycideae</taxon>
        <taxon>Chroococcales</taxon>
        <taxon>Aphanothecaceae</taxon>
        <taxon>Crocosphaera</taxon>
    </lineage>
</organism>
<sequence length="111" mass="12034">MGVLDKISNGGYRPSHDPVVNSLRDDSYRNGSISLDSGESYAIIGVCDEDCHDLDLHLYDGNGHLVDSDTSSDDTPIVQVSPRWSGSFRVKVSMPGCSDSPCYYGIGVFSR</sequence>
<evidence type="ECO:0000256" key="1">
    <source>
        <dbReference type="SAM" id="MobiDB-lite"/>
    </source>
</evidence>
<evidence type="ECO:0000313" key="2">
    <source>
        <dbReference type="EMBL" id="CCQ70100.1"/>
    </source>
</evidence>
<evidence type="ECO:0000313" key="3">
    <source>
        <dbReference type="Proteomes" id="UP000018130"/>
    </source>
</evidence>
<protein>
    <recommendedName>
        <fullName evidence="4">Peptidase C-terminal archaeal/bacterial domain-containing protein</fullName>
    </recommendedName>
</protein>